<accession>A0AAD9M422</accession>
<reference evidence="1" key="1">
    <citation type="submission" date="2021-06" db="EMBL/GenBank/DDBJ databases">
        <title>Comparative genomics, transcriptomics and evolutionary studies reveal genomic signatures of adaptation to plant cell wall in hemibiotrophic fungi.</title>
        <authorList>
            <consortium name="DOE Joint Genome Institute"/>
            <person name="Baroncelli R."/>
            <person name="Diaz J.F."/>
            <person name="Benocci T."/>
            <person name="Peng M."/>
            <person name="Battaglia E."/>
            <person name="Haridas S."/>
            <person name="Andreopoulos W."/>
            <person name="Labutti K."/>
            <person name="Pangilinan J."/>
            <person name="Floch G.L."/>
            <person name="Makela M.R."/>
            <person name="Henrissat B."/>
            <person name="Grigoriev I.V."/>
            <person name="Crouch J.A."/>
            <person name="De Vries R.P."/>
            <person name="Sukno S.A."/>
            <person name="Thon M.R."/>
        </authorList>
    </citation>
    <scope>NUCLEOTIDE SEQUENCE</scope>
    <source>
        <strain evidence="1">MAFF235873</strain>
    </source>
</reference>
<dbReference type="EMBL" id="MU842843">
    <property type="protein sequence ID" value="KAK2031152.1"/>
    <property type="molecule type" value="Genomic_DNA"/>
</dbReference>
<sequence>MPSTYRYTDGYRWYSEGNERPSGLVSYEVDEQGRVIIAAGEVWCRVAFDWREVPSDDPNGTPKREAILCHDAHRWSSLGALKKHIKEAHELEVAPSAAGGLSSADDQKTSRFYNGLHRLSKGMKVNLVTPRKARAIMEDRELHNSPLHGDGTTAVAKLGQ</sequence>
<organism evidence="1 2">
    <name type="scientific">Colletotrichum zoysiae</name>
    <dbReference type="NCBI Taxonomy" id="1216348"/>
    <lineage>
        <taxon>Eukaryota</taxon>
        <taxon>Fungi</taxon>
        <taxon>Dikarya</taxon>
        <taxon>Ascomycota</taxon>
        <taxon>Pezizomycotina</taxon>
        <taxon>Sordariomycetes</taxon>
        <taxon>Hypocreomycetidae</taxon>
        <taxon>Glomerellales</taxon>
        <taxon>Glomerellaceae</taxon>
        <taxon>Colletotrichum</taxon>
        <taxon>Colletotrichum graminicola species complex</taxon>
    </lineage>
</organism>
<name>A0AAD9M422_9PEZI</name>
<evidence type="ECO:0000313" key="1">
    <source>
        <dbReference type="EMBL" id="KAK2031152.1"/>
    </source>
</evidence>
<dbReference type="AlphaFoldDB" id="A0AAD9M422"/>
<evidence type="ECO:0000313" key="2">
    <source>
        <dbReference type="Proteomes" id="UP001232148"/>
    </source>
</evidence>
<dbReference type="Proteomes" id="UP001232148">
    <property type="component" value="Unassembled WGS sequence"/>
</dbReference>
<proteinExistence type="predicted"/>
<comment type="caution">
    <text evidence="1">The sequence shown here is derived from an EMBL/GenBank/DDBJ whole genome shotgun (WGS) entry which is preliminary data.</text>
</comment>
<keyword evidence="2" id="KW-1185">Reference proteome</keyword>
<protein>
    <submittedName>
        <fullName evidence="1">Uncharacterized protein</fullName>
    </submittedName>
</protein>
<gene>
    <name evidence="1" type="ORF">LX32DRAFT_637479</name>
</gene>